<proteinExistence type="inferred from homology"/>
<protein>
    <submittedName>
        <fullName evidence="2 3">Uncharacterized protein</fullName>
    </submittedName>
</protein>
<dbReference type="GO" id="GO:0006508">
    <property type="term" value="P:proteolysis"/>
    <property type="evidence" value="ECO:0007669"/>
    <property type="project" value="InterPro"/>
</dbReference>
<accession>A0A0R0KP39</accession>
<gene>
    <name evidence="2" type="ORF">GLYMA_03G090900</name>
</gene>
<dbReference type="Gene3D" id="3.40.50.1820">
    <property type="entry name" value="alpha/beta hydrolase"/>
    <property type="match status" value="1"/>
</dbReference>
<dbReference type="InterPro" id="IPR029058">
    <property type="entry name" value="AB_hydrolase_fold"/>
</dbReference>
<evidence type="ECO:0000313" key="2">
    <source>
        <dbReference type="EMBL" id="KRH66213.1"/>
    </source>
</evidence>
<comment type="similarity">
    <text evidence="1">Belongs to the peptidase S10 family.</text>
</comment>
<dbReference type="Pfam" id="PF00450">
    <property type="entry name" value="Peptidase_S10"/>
    <property type="match status" value="1"/>
</dbReference>
<sequence>MVGNGVTDEQIDGNALVPFVHGMRLIPDELFEEVNRECNGNFYDPTSDNCSSELSKLFDEINIYNILEPCYHGTEAEKIIESYIRMPSSFQKLGKTKRPFHDDEVANTWLNNEAVRTTIHTGFYVVSSWDLCTDRIYFDHDAGSMTEYHKNLTSKGYRALIFSNDDHDMCVPYTGSQVWMKYVRYKIVDEWRPWSSNGQVAGYTQGYDKNLTFLTIKVTLTIHSYGQDEL</sequence>
<dbReference type="GO" id="GO:0004185">
    <property type="term" value="F:serine-type carboxypeptidase activity"/>
    <property type="evidence" value="ECO:0007669"/>
    <property type="project" value="InterPro"/>
</dbReference>
<dbReference type="SUPFAM" id="SSF53474">
    <property type="entry name" value="alpha/beta-Hydrolases"/>
    <property type="match status" value="1"/>
</dbReference>
<reference evidence="2" key="3">
    <citation type="submission" date="2018-07" db="EMBL/GenBank/DDBJ databases">
        <title>WGS assembly of Glycine max.</title>
        <authorList>
            <person name="Schmutz J."/>
            <person name="Cannon S."/>
            <person name="Schlueter J."/>
            <person name="Ma J."/>
            <person name="Mitros T."/>
            <person name="Nelson W."/>
            <person name="Hyten D."/>
            <person name="Song Q."/>
            <person name="Thelen J."/>
            <person name="Cheng J."/>
            <person name="Xu D."/>
            <person name="Hellsten U."/>
            <person name="May G."/>
            <person name="Yu Y."/>
            <person name="Sakurai T."/>
            <person name="Umezawa T."/>
            <person name="Bhattacharyya M."/>
            <person name="Sandhu D."/>
            <person name="Valliyodan B."/>
            <person name="Lindquist E."/>
            <person name="Peto M."/>
            <person name="Grant D."/>
            <person name="Shu S."/>
            <person name="Goodstein D."/>
            <person name="Barry K."/>
            <person name="Futrell-Griggs M."/>
            <person name="Abernathy B."/>
            <person name="Du J."/>
            <person name="Tian Z."/>
            <person name="Zhu L."/>
            <person name="Gill N."/>
            <person name="Joshi T."/>
            <person name="Libault M."/>
            <person name="Sethuraman A."/>
            <person name="Zhang X."/>
            <person name="Shinozaki K."/>
            <person name="Nguyen H."/>
            <person name="Wing R."/>
            <person name="Cregan P."/>
            <person name="Specht J."/>
            <person name="Grimwood J."/>
            <person name="Rokhsar D."/>
            <person name="Stacey G."/>
            <person name="Shoemaker R."/>
            <person name="Jackson S."/>
        </authorList>
    </citation>
    <scope>NUCLEOTIDE SEQUENCE</scope>
    <source>
        <tissue evidence="2">Callus</tissue>
    </source>
</reference>
<organism evidence="2">
    <name type="scientific">Glycine max</name>
    <name type="common">Soybean</name>
    <name type="synonym">Glycine hispida</name>
    <dbReference type="NCBI Taxonomy" id="3847"/>
    <lineage>
        <taxon>Eukaryota</taxon>
        <taxon>Viridiplantae</taxon>
        <taxon>Streptophyta</taxon>
        <taxon>Embryophyta</taxon>
        <taxon>Tracheophyta</taxon>
        <taxon>Spermatophyta</taxon>
        <taxon>Magnoliopsida</taxon>
        <taxon>eudicotyledons</taxon>
        <taxon>Gunneridae</taxon>
        <taxon>Pentapetalae</taxon>
        <taxon>rosids</taxon>
        <taxon>fabids</taxon>
        <taxon>Fabales</taxon>
        <taxon>Fabaceae</taxon>
        <taxon>Papilionoideae</taxon>
        <taxon>50 kb inversion clade</taxon>
        <taxon>NPAAA clade</taxon>
        <taxon>indigoferoid/millettioid clade</taxon>
        <taxon>Phaseoleae</taxon>
        <taxon>Glycine</taxon>
        <taxon>Glycine subgen. Soja</taxon>
    </lineage>
</organism>
<evidence type="ECO:0000256" key="1">
    <source>
        <dbReference type="ARBA" id="ARBA00009431"/>
    </source>
</evidence>
<reference evidence="2 3" key="1">
    <citation type="journal article" date="2010" name="Nature">
        <title>Genome sequence of the palaeopolyploid soybean.</title>
        <authorList>
            <person name="Schmutz J."/>
            <person name="Cannon S.B."/>
            <person name="Schlueter J."/>
            <person name="Ma J."/>
            <person name="Mitros T."/>
            <person name="Nelson W."/>
            <person name="Hyten D.L."/>
            <person name="Song Q."/>
            <person name="Thelen J.J."/>
            <person name="Cheng J."/>
            <person name="Xu D."/>
            <person name="Hellsten U."/>
            <person name="May G.D."/>
            <person name="Yu Y."/>
            <person name="Sakurai T."/>
            <person name="Umezawa T."/>
            <person name="Bhattacharyya M.K."/>
            <person name="Sandhu D."/>
            <person name="Valliyodan B."/>
            <person name="Lindquist E."/>
            <person name="Peto M."/>
            <person name="Grant D."/>
            <person name="Shu S."/>
            <person name="Goodstein D."/>
            <person name="Barry K."/>
            <person name="Futrell-Griggs M."/>
            <person name="Abernathy B."/>
            <person name="Du J."/>
            <person name="Tian Z."/>
            <person name="Zhu L."/>
            <person name="Gill N."/>
            <person name="Joshi T."/>
            <person name="Libault M."/>
            <person name="Sethuraman A."/>
            <person name="Zhang X.-C."/>
            <person name="Shinozaki K."/>
            <person name="Nguyen H.T."/>
            <person name="Wing R.A."/>
            <person name="Cregan P."/>
            <person name="Specht J."/>
            <person name="Grimwood J."/>
            <person name="Rokhsar D."/>
            <person name="Stacey G."/>
            <person name="Shoemaker R.C."/>
            <person name="Jackson S.A."/>
        </authorList>
    </citation>
    <scope>NUCLEOTIDE SEQUENCE</scope>
    <source>
        <strain evidence="3">cv. Williams 82</strain>
        <tissue evidence="2">Callus</tissue>
    </source>
</reference>
<evidence type="ECO:0000313" key="4">
    <source>
        <dbReference type="Proteomes" id="UP000008827"/>
    </source>
</evidence>
<evidence type="ECO:0000313" key="3">
    <source>
        <dbReference type="EnsemblPlants" id="KRH66213"/>
    </source>
</evidence>
<dbReference type="Proteomes" id="UP000008827">
    <property type="component" value="Chromosome 3"/>
</dbReference>
<reference evidence="3" key="2">
    <citation type="submission" date="2018-02" db="UniProtKB">
        <authorList>
            <consortium name="EnsemblPlants"/>
        </authorList>
    </citation>
    <scope>IDENTIFICATION</scope>
    <source>
        <strain evidence="3">Williams 82</strain>
    </source>
</reference>
<dbReference type="OMA" id="LCANASK"/>
<dbReference type="PANTHER" id="PTHR11802:SF254">
    <property type="entry name" value="SERINE CARBOXYPEPTIDASE-LIKE 20"/>
    <property type="match status" value="1"/>
</dbReference>
<keyword evidence="4" id="KW-1185">Reference proteome</keyword>
<dbReference type="SMR" id="A0A0R0KP39"/>
<dbReference type="PANTHER" id="PTHR11802">
    <property type="entry name" value="SERINE PROTEASE FAMILY S10 SERINE CARBOXYPEPTIDASE"/>
    <property type="match status" value="1"/>
</dbReference>
<name>A0A0R0KP39_SOYBN</name>
<dbReference type="AlphaFoldDB" id="A0A0R0KP39"/>
<dbReference type="EMBL" id="CM000836">
    <property type="protein sequence ID" value="KRH66213.1"/>
    <property type="molecule type" value="Genomic_DNA"/>
</dbReference>
<dbReference type="Gramene" id="KRH66213">
    <property type="protein sequence ID" value="KRH66213"/>
    <property type="gene ID" value="GLYMA_03G090900"/>
</dbReference>
<dbReference type="PaxDb" id="3847-GLYMA03G22600.2"/>
<dbReference type="EnsemblPlants" id="KRH66213">
    <property type="protein sequence ID" value="KRH66213"/>
    <property type="gene ID" value="GLYMA_03G090900"/>
</dbReference>
<dbReference type="InterPro" id="IPR001563">
    <property type="entry name" value="Peptidase_S10"/>
</dbReference>
<dbReference type="InParanoid" id="A0A0R0KP39"/>